<dbReference type="InterPro" id="IPR042530">
    <property type="entry name" value="EME1/EME2_C"/>
</dbReference>
<dbReference type="GO" id="GO:0003677">
    <property type="term" value="F:DNA binding"/>
    <property type="evidence" value="ECO:0007669"/>
    <property type="project" value="InterPro"/>
</dbReference>
<keyword evidence="7" id="KW-0378">Hydrolase</keyword>
<dbReference type="SMART" id="SM00891">
    <property type="entry name" value="ERCC4"/>
    <property type="match status" value="1"/>
</dbReference>
<evidence type="ECO:0000256" key="5">
    <source>
        <dbReference type="ARBA" id="ARBA00022759"/>
    </source>
</evidence>
<feature type="domain" description="ERCC4" evidence="11">
    <location>
        <begin position="2"/>
        <end position="95"/>
    </location>
</feature>
<dbReference type="GO" id="GO:0008821">
    <property type="term" value="F:crossover junction DNA endonuclease activity"/>
    <property type="evidence" value="ECO:0007669"/>
    <property type="project" value="InterPro"/>
</dbReference>
<dbReference type="InterPro" id="IPR033309">
    <property type="entry name" value="Mus81"/>
</dbReference>
<reference evidence="12" key="1">
    <citation type="journal article" date="2020" name="Nature">
        <title>Giant virus diversity and host interactions through global metagenomics.</title>
        <authorList>
            <person name="Schulz F."/>
            <person name="Roux S."/>
            <person name="Paez-Espino D."/>
            <person name="Jungbluth S."/>
            <person name="Walsh D.A."/>
            <person name="Denef V.J."/>
            <person name="McMahon K.D."/>
            <person name="Konstantinidis K.T."/>
            <person name="Eloe-Fadrosh E.A."/>
            <person name="Kyrpides N.C."/>
            <person name="Woyke T."/>
        </authorList>
    </citation>
    <scope>NUCLEOTIDE SEQUENCE</scope>
    <source>
        <strain evidence="12">GVMAG-M-3300010158-13</strain>
    </source>
</reference>
<evidence type="ECO:0000256" key="8">
    <source>
        <dbReference type="ARBA" id="ARBA00022842"/>
    </source>
</evidence>
<dbReference type="InterPro" id="IPR011335">
    <property type="entry name" value="Restrct_endonuc-II-like"/>
</dbReference>
<dbReference type="GO" id="GO:0046872">
    <property type="term" value="F:metal ion binding"/>
    <property type="evidence" value="ECO:0007669"/>
    <property type="project" value="UniProtKB-KW"/>
</dbReference>
<evidence type="ECO:0000259" key="11">
    <source>
        <dbReference type="SMART" id="SM00891"/>
    </source>
</evidence>
<keyword evidence="6" id="KW-0227">DNA damage</keyword>
<evidence type="ECO:0000256" key="3">
    <source>
        <dbReference type="ARBA" id="ARBA00022722"/>
    </source>
</evidence>
<dbReference type="EMBL" id="MN739088">
    <property type="protein sequence ID" value="QHS87771.1"/>
    <property type="molecule type" value="Genomic_DNA"/>
</dbReference>
<evidence type="ECO:0000256" key="7">
    <source>
        <dbReference type="ARBA" id="ARBA00022801"/>
    </source>
</evidence>
<dbReference type="GO" id="GO:0000727">
    <property type="term" value="P:double-strand break repair via break-induced replication"/>
    <property type="evidence" value="ECO:0007669"/>
    <property type="project" value="TreeGrafter"/>
</dbReference>
<dbReference type="GO" id="GO:0006308">
    <property type="term" value="P:DNA catabolic process"/>
    <property type="evidence" value="ECO:0007669"/>
    <property type="project" value="InterPro"/>
</dbReference>
<keyword evidence="9" id="KW-0233">DNA recombination</keyword>
<keyword evidence="5" id="KW-0255">Endonuclease</keyword>
<dbReference type="GO" id="GO:0031573">
    <property type="term" value="P:mitotic intra-S DNA damage checkpoint signaling"/>
    <property type="evidence" value="ECO:0007669"/>
    <property type="project" value="TreeGrafter"/>
</dbReference>
<keyword evidence="4" id="KW-0479">Metal-binding</keyword>
<comment type="similarity">
    <text evidence="2">Belongs to the XPF family.</text>
</comment>
<evidence type="ECO:0000256" key="10">
    <source>
        <dbReference type="ARBA" id="ARBA00023204"/>
    </source>
</evidence>
<keyword evidence="8" id="KW-0460">Magnesium</keyword>
<keyword evidence="10" id="KW-0234">DNA repair</keyword>
<dbReference type="Gene3D" id="1.10.150.670">
    <property type="entry name" value="Crossover junction endonuclease EME1, DNA-binding domain"/>
    <property type="match status" value="1"/>
</dbReference>
<keyword evidence="3" id="KW-0540">Nuclease</keyword>
<dbReference type="InterPro" id="IPR047416">
    <property type="entry name" value="XPF_nuclease_Mus81"/>
</dbReference>
<dbReference type="InterPro" id="IPR006166">
    <property type="entry name" value="ERCC4_domain"/>
</dbReference>
<dbReference type="GO" id="GO:0000712">
    <property type="term" value="P:resolution of meiotic recombination intermediates"/>
    <property type="evidence" value="ECO:0007669"/>
    <property type="project" value="TreeGrafter"/>
</dbReference>
<dbReference type="SUPFAM" id="SSF52980">
    <property type="entry name" value="Restriction endonuclease-like"/>
    <property type="match status" value="1"/>
</dbReference>
<dbReference type="Gene3D" id="3.40.50.10130">
    <property type="match status" value="1"/>
</dbReference>
<comment type="cofactor">
    <cofactor evidence="1">
        <name>Mg(2+)</name>
        <dbReference type="ChEBI" id="CHEBI:18420"/>
    </cofactor>
</comment>
<evidence type="ECO:0000256" key="1">
    <source>
        <dbReference type="ARBA" id="ARBA00001946"/>
    </source>
</evidence>
<evidence type="ECO:0000256" key="2">
    <source>
        <dbReference type="ARBA" id="ARBA00010015"/>
    </source>
</evidence>
<name>A0A6C0B7V4_9ZZZZ</name>
<dbReference type="CDD" id="cd20074">
    <property type="entry name" value="XPF_nuclease_Mus81"/>
    <property type="match status" value="1"/>
</dbReference>
<protein>
    <recommendedName>
        <fullName evidence="11">ERCC4 domain-containing protein</fullName>
    </recommendedName>
</protein>
<dbReference type="GO" id="GO:0048476">
    <property type="term" value="C:Holliday junction resolvase complex"/>
    <property type="evidence" value="ECO:0007669"/>
    <property type="project" value="TreeGrafter"/>
</dbReference>
<organism evidence="12">
    <name type="scientific">viral metagenome</name>
    <dbReference type="NCBI Taxonomy" id="1070528"/>
    <lineage>
        <taxon>unclassified sequences</taxon>
        <taxon>metagenomes</taxon>
        <taxon>organismal metagenomes</taxon>
    </lineage>
</organism>
<dbReference type="Pfam" id="PF02732">
    <property type="entry name" value="ERCC4"/>
    <property type="match status" value="1"/>
</dbReference>
<proteinExistence type="inferred from homology"/>
<evidence type="ECO:0000256" key="6">
    <source>
        <dbReference type="ARBA" id="ARBA00022763"/>
    </source>
</evidence>
<sequence>MRVILDERERDLYLACQSIVESNQTYVKLTKEVLPLGDVYVKTDEEKDVLIIERKTIADLLASIKDGRYGEQSYRLIHSSGFPCHSVIYIIEGSISQLRTTMERKIVYSALASLNYFKGFSVIRTGSIAETAEYIVWMCDKIERNFLKGEFPYYLQAVREPSISNEDEHQNVLRQSDTAPANYCTVVKKVKKENVTPENIGEIVLCQIPGISSTSAIAIMQKFGTFPQLLKALQENPNCLDDIGYESKGKFRKINKPCIDNIKKYFL</sequence>
<evidence type="ECO:0000256" key="9">
    <source>
        <dbReference type="ARBA" id="ARBA00023172"/>
    </source>
</evidence>
<dbReference type="GO" id="GO:0005634">
    <property type="term" value="C:nucleus"/>
    <property type="evidence" value="ECO:0007669"/>
    <property type="project" value="TreeGrafter"/>
</dbReference>
<evidence type="ECO:0000313" key="12">
    <source>
        <dbReference type="EMBL" id="QHS87771.1"/>
    </source>
</evidence>
<evidence type="ECO:0000256" key="4">
    <source>
        <dbReference type="ARBA" id="ARBA00022723"/>
    </source>
</evidence>
<dbReference type="PANTHER" id="PTHR13451:SF0">
    <property type="entry name" value="CROSSOVER JUNCTION ENDONUCLEASE MUS81"/>
    <property type="match status" value="1"/>
</dbReference>
<dbReference type="PANTHER" id="PTHR13451">
    <property type="entry name" value="CLASS II CROSSOVER JUNCTION ENDONUCLEASE MUS81"/>
    <property type="match status" value="1"/>
</dbReference>
<dbReference type="AlphaFoldDB" id="A0A6C0B7V4"/>
<dbReference type="GO" id="GO:0048257">
    <property type="term" value="F:3'-flap endonuclease activity"/>
    <property type="evidence" value="ECO:0007669"/>
    <property type="project" value="TreeGrafter"/>
</dbReference>
<accession>A0A6C0B7V4</accession>